<protein>
    <submittedName>
        <fullName evidence="1">Uncharacterized protein</fullName>
    </submittedName>
</protein>
<dbReference type="RefSeq" id="WP_176005301.1">
    <property type="nucleotide sequence ID" value="NZ_JABWMI010000006.1"/>
</dbReference>
<dbReference type="InterPro" id="IPR027417">
    <property type="entry name" value="P-loop_NTPase"/>
</dbReference>
<sequence length="367" mass="42128">MKIDFVSFTERHYANTLILTTPYVCFELFSDRKEGIEKIGYYLPTQTVRSGTRKFSIYETTVPNFDELRQWCVSQSSISAKYNFYIDSYMVALDMPGIEGQIFMEENNTDYFIYRALDKICVLTSDKGYDQNLLLRFVREIYYREGIGQGALFFHAGGVAVQDKGILIIGPSGTGKTTFLTKACESAGVDFITNDRISIDRAGHLNSFPMQIRIGIGNFNNLKLYHMYLKQPNRFKRLNNTSSEITKAEFKFEVEPSLFCELNGIGHVASAPLGYIVLPTLRLGMGSSFEIEVLSQKEAIRIMENEFTNLNDYVWPEPWLIRPAIEESYTEQMEGIYLKFLFLNVIFGFEADFEKIIKNILDHGKTD</sequence>
<evidence type="ECO:0000313" key="1">
    <source>
        <dbReference type="EMBL" id="NYA70492.1"/>
    </source>
</evidence>
<proteinExistence type="predicted"/>
<keyword evidence="2" id="KW-1185">Reference proteome</keyword>
<name>A0A7Y8Y168_9FLAO</name>
<reference evidence="1 2" key="1">
    <citation type="submission" date="2020-07" db="EMBL/GenBank/DDBJ databases">
        <authorList>
            <person name="Sun Q."/>
        </authorList>
    </citation>
    <scope>NUCLEOTIDE SEQUENCE [LARGE SCALE GENOMIC DNA]</scope>
    <source>
        <strain evidence="1 2">MAH-1</strain>
    </source>
</reference>
<accession>A0A7Y8Y168</accession>
<dbReference type="SUPFAM" id="SSF53795">
    <property type="entry name" value="PEP carboxykinase-like"/>
    <property type="match status" value="1"/>
</dbReference>
<evidence type="ECO:0000313" key="2">
    <source>
        <dbReference type="Proteomes" id="UP000535020"/>
    </source>
</evidence>
<organism evidence="1 2">
    <name type="scientific">Flavobacterium agri</name>
    <dbReference type="NCBI Taxonomy" id="2743471"/>
    <lineage>
        <taxon>Bacteria</taxon>
        <taxon>Pseudomonadati</taxon>
        <taxon>Bacteroidota</taxon>
        <taxon>Flavobacteriia</taxon>
        <taxon>Flavobacteriales</taxon>
        <taxon>Flavobacteriaceae</taxon>
        <taxon>Flavobacterium</taxon>
    </lineage>
</organism>
<comment type="caution">
    <text evidence="1">The sequence shown here is derived from an EMBL/GenBank/DDBJ whole genome shotgun (WGS) entry which is preliminary data.</text>
</comment>
<dbReference type="AlphaFoldDB" id="A0A7Y8Y168"/>
<dbReference type="Proteomes" id="UP000535020">
    <property type="component" value="Unassembled WGS sequence"/>
</dbReference>
<gene>
    <name evidence="1" type="ORF">HZF10_06130</name>
</gene>
<dbReference type="Gene3D" id="3.40.50.300">
    <property type="entry name" value="P-loop containing nucleotide triphosphate hydrolases"/>
    <property type="match status" value="1"/>
</dbReference>
<dbReference type="EMBL" id="JACBJI010000002">
    <property type="protein sequence ID" value="NYA70492.1"/>
    <property type="molecule type" value="Genomic_DNA"/>
</dbReference>